<dbReference type="InterPro" id="IPR043733">
    <property type="entry name" value="DUF5677"/>
</dbReference>
<dbReference type="HOGENOM" id="CLU_533843_0_0_2"/>
<accession>F6D2K4</accession>
<keyword evidence="2" id="KW-1185">Reference proteome</keyword>
<dbReference type="AlphaFoldDB" id="F6D2K4"/>
<dbReference type="EMBL" id="CP002772">
    <property type="protein sequence ID" value="AEG17938.1"/>
    <property type="molecule type" value="Genomic_DNA"/>
</dbReference>
<organism evidence="1 2">
    <name type="scientific">Methanobacterium paludis (strain DSM 25820 / JCM 18151 / SWAN1)</name>
    <dbReference type="NCBI Taxonomy" id="868131"/>
    <lineage>
        <taxon>Archaea</taxon>
        <taxon>Methanobacteriati</taxon>
        <taxon>Methanobacteriota</taxon>
        <taxon>Methanomada group</taxon>
        <taxon>Methanobacteria</taxon>
        <taxon>Methanobacteriales</taxon>
        <taxon>Methanobacteriaceae</taxon>
        <taxon>Methanobacterium</taxon>
    </lineage>
</organism>
<sequence>MVKFYEELNELFLGITNFLMGYNQSKILKNYFFEAFESFGYSNLIKNFFLSLNKEYKALNKENDENMSNLESVEKIAEFKLKYKNVLQDAKSGLSMSLNNKKIDEHCYNDFKYQIERHFPDFLEIILKIEQEIGIDELEVYLDNKKEELNDVGRSKGDFDSFVLTTALESYVNGRLGSPHDMIENLDRIVEVVVEKSLPKFSEDVFKSLKKKGRNMLVKQREYQEKFENSLYQKWKEPLDLLESLIRVSMEAGELHANKILENNDSNKFKKDALIKIHARALQISNEILILLKSGYADGANARWRSLHELAVISFFLLENDNEVSERYLKYEVVERFNEAKDYKNQCKKLGYPPIDKYKFDKLEEEKDKLCEIYDDNFNWSYGWIPSSILPDRSFKALEEHVNLNDLRPFYKFSSASVHGNSRGLYRLGVRDDYQDKVLLCGTSDYGLADPLETTAISLFHTTICLLNMEPDYESMFQIQLIKSFVDEIGPKAVKVQKKLEDMDHYNFWI</sequence>
<name>F6D2K4_METPW</name>
<dbReference type="Pfam" id="PF18928">
    <property type="entry name" value="DUF5677"/>
    <property type="match status" value="1"/>
</dbReference>
<gene>
    <name evidence="1" type="ordered locus">MSWAN_0913</name>
</gene>
<dbReference type="eggNOG" id="ENOG502N552">
    <property type="taxonomic scope" value="Archaea"/>
</dbReference>
<dbReference type="STRING" id="868131.MSWAN_0913"/>
<evidence type="ECO:0000313" key="1">
    <source>
        <dbReference type="EMBL" id="AEG17938.1"/>
    </source>
</evidence>
<reference evidence="1 2" key="1">
    <citation type="journal article" date="2014" name="Int. J. Syst. Evol. Microbiol.">
        <title>Methanobacterium paludis sp. nov. and a novel strain of Methanobacterium lacus isolated from northern peatlands.</title>
        <authorList>
            <person name="Cadillo-Quiroz H."/>
            <person name="Brauer S.L."/>
            <person name="Goodson N."/>
            <person name="Yavitt J.B."/>
            <person name="Zinder S.H."/>
        </authorList>
    </citation>
    <scope>NUCLEOTIDE SEQUENCE [LARGE SCALE GENOMIC DNA]</scope>
    <source>
        <strain evidence="2">DSM 25820 / JCM 18151 / SWAN1</strain>
    </source>
</reference>
<protein>
    <submittedName>
        <fullName evidence="1">Uncharacterized protein</fullName>
    </submittedName>
</protein>
<proteinExistence type="predicted"/>
<evidence type="ECO:0000313" key="2">
    <source>
        <dbReference type="Proteomes" id="UP000009231"/>
    </source>
</evidence>
<dbReference type="KEGG" id="mew:MSWAN_0913"/>
<dbReference type="Proteomes" id="UP000009231">
    <property type="component" value="Chromosome"/>
</dbReference>